<keyword evidence="2" id="KW-1185">Reference proteome</keyword>
<accession>A0A1V0DY61</accession>
<proteinExistence type="predicted"/>
<organism evidence="1 2">
    <name type="scientific">Dinoroseobacter phage vB_DshS-R5C</name>
    <dbReference type="NCBI Taxonomy" id="1965368"/>
    <lineage>
        <taxon>Viruses</taxon>
        <taxon>Duplodnaviria</taxon>
        <taxon>Heunggongvirae</taxon>
        <taxon>Uroviricota</taxon>
        <taxon>Caudoviricetes</taxon>
        <taxon>Nanhaivirus</taxon>
        <taxon>Nanhaivirus D5C</taxon>
    </lineage>
</organism>
<sequence>MNATARIALASNSRTANYTCSEERHDDQDIWVIRVAVLFNIRDTLRMVDTLNNDELNGWN</sequence>
<evidence type="ECO:0000313" key="1">
    <source>
        <dbReference type="EMBL" id="ARB06089.1"/>
    </source>
</evidence>
<protein>
    <submittedName>
        <fullName evidence="1">Uncharacterized protein</fullName>
    </submittedName>
</protein>
<evidence type="ECO:0000313" key="2">
    <source>
        <dbReference type="Proteomes" id="UP000224401"/>
    </source>
</evidence>
<gene>
    <name evidence="1" type="ORF">vBDshSR5C_35</name>
</gene>
<dbReference type="EMBL" id="KY606587">
    <property type="protein sequence ID" value="ARB06089.1"/>
    <property type="molecule type" value="Genomic_DNA"/>
</dbReference>
<dbReference type="Proteomes" id="UP000224401">
    <property type="component" value="Segment"/>
</dbReference>
<reference evidence="1 2" key="1">
    <citation type="submission" date="2017-02" db="EMBL/GenBank/DDBJ databases">
        <title>A novel roseosiphophage isolated from the oligotrophic South China Sea.</title>
        <authorList>
            <person name="Yang Y."/>
            <person name="Cai L."/>
            <person name="Zhang R."/>
        </authorList>
    </citation>
    <scope>NUCLEOTIDE SEQUENCE [LARGE SCALE GENOMIC DNA]</scope>
</reference>
<name>A0A1V0DY61_9CAUD</name>